<organism evidence="1">
    <name type="scientific">Streptomyces muensis</name>
    <dbReference type="NCBI Taxonomy" id="1077944"/>
    <lineage>
        <taxon>Bacteria</taxon>
        <taxon>Bacillati</taxon>
        <taxon>Actinomycetota</taxon>
        <taxon>Actinomycetes</taxon>
        <taxon>Kitasatosporales</taxon>
        <taxon>Streptomycetaceae</taxon>
        <taxon>Streptomyces</taxon>
    </lineage>
</organism>
<dbReference type="AlphaFoldDB" id="A0A0E3URW0"/>
<name>A0A0E3URW0_STRM4</name>
<protein>
    <recommendedName>
        <fullName evidence="2">IrrE N-terminal-like domain-containing protein</fullName>
    </recommendedName>
</protein>
<reference evidence="1" key="1">
    <citation type="submission" date="2014-11" db="EMBL/GenBank/DDBJ databases">
        <authorList>
            <person name="Kling A."/>
            <person name="Lukat P."/>
            <person name="Almeida D.V."/>
            <person name="Bauer A."/>
            <person name="Sordello S."/>
            <person name="Fontaine E."/>
            <person name="Zaburannyi N."/>
            <person name="Herrmann J."/>
            <person name="Wenzel S.C."/>
            <person name="Koenig C."/>
            <person name="Ammerman N.C."/>
            <person name="Barrio-Perez B."/>
            <person name="Borchers K."/>
            <person name="Bordon-Pallier F."/>
            <person name="Broenstrup M."/>
            <person name="Courtemanche G."/>
            <person name="Gerlitz M."/>
            <person name="Geslin M."/>
            <person name="Hammann P."/>
            <person name="Heinz D."/>
            <person name="Hoffmann H."/>
            <person name="Klieber S."/>
            <person name="Kohlmann M."/>
            <person name="Kurz M."/>
            <person name="Lair C."/>
            <person name="Matter H."/>
            <person name="Nuermberger E."/>
            <person name="Tyagi S."/>
            <person name="Fraisse L."/>
            <person name="Grosset J.H."/>
            <person name="Lagrange S."/>
            <person name="Mueller R."/>
        </authorList>
    </citation>
    <scope>NUCLEOTIDE SEQUENCE</scope>
    <source>
        <strain evidence="1">DSM 40835</strain>
    </source>
</reference>
<sequence length="216" mass="24950">MSPGDSRRVAAESTVPAREKVSCRRLGRWRTAARRTVERDLHRRLRQELRDLGIHPPLDVEELAKALGERRGRPIVLRPFPLEKPGPSGLWIDTPQMDVILYQQETTRLHQRQIILHEILHILVAEWEEDQAEEAPEESPDDFVEGWATLIPVLDPKLIRRVARRCSYEDEEECSVELAATIILEWSSVLDELPPLSEDPEVRRVQSALGDRRGWL</sequence>
<evidence type="ECO:0008006" key="2">
    <source>
        <dbReference type="Google" id="ProtNLM"/>
    </source>
</evidence>
<proteinExistence type="predicted"/>
<accession>A0A0E3URW0</accession>
<evidence type="ECO:0000313" key="1">
    <source>
        <dbReference type="EMBL" id="AKC91864.1"/>
    </source>
</evidence>
<dbReference type="EMBL" id="KP211414">
    <property type="protein sequence ID" value="AKC91864.1"/>
    <property type="molecule type" value="Genomic_DNA"/>
</dbReference>